<protein>
    <submittedName>
        <fullName evidence="11">p-loop containing nucleoside triphosphate hydrolase protein</fullName>
    </submittedName>
</protein>
<comment type="caution">
    <text evidence="11">The sequence shown here is derived from an EMBL/GenBank/DDBJ whole genome shotgun (WGS) entry which is preliminary data.</text>
</comment>
<feature type="compositionally biased region" description="Low complexity" evidence="9">
    <location>
        <begin position="73"/>
        <end position="85"/>
    </location>
</feature>
<dbReference type="GeneID" id="25263131"/>
<dbReference type="CDD" id="cd00009">
    <property type="entry name" value="AAA"/>
    <property type="match status" value="1"/>
</dbReference>
<dbReference type="GO" id="GO:0003677">
    <property type="term" value="F:DNA binding"/>
    <property type="evidence" value="ECO:0007669"/>
    <property type="project" value="InterPro"/>
</dbReference>
<dbReference type="SUPFAM" id="SSF48019">
    <property type="entry name" value="post-AAA+ oligomerization domain-like"/>
    <property type="match status" value="1"/>
</dbReference>
<dbReference type="Proteomes" id="UP000027361">
    <property type="component" value="Unassembled WGS sequence"/>
</dbReference>
<feature type="compositionally biased region" description="Basic and acidic residues" evidence="9">
    <location>
        <begin position="632"/>
        <end position="642"/>
    </location>
</feature>
<dbReference type="Gene3D" id="1.20.272.10">
    <property type="match status" value="1"/>
</dbReference>
<dbReference type="InterPro" id="IPR006642">
    <property type="entry name" value="Rad18_UBZ4"/>
</dbReference>
<dbReference type="OrthoDB" id="10265467at2759"/>
<feature type="compositionally biased region" description="Polar residues" evidence="9">
    <location>
        <begin position="48"/>
        <end position="57"/>
    </location>
</feature>
<keyword evidence="12" id="KW-1185">Reference proteome</keyword>
<reference evidence="11 12" key="1">
    <citation type="submission" date="2014-05" db="EMBL/GenBank/DDBJ databases">
        <title>Draft genome sequence of a rare smut relative, Tilletiaria anomala UBC 951.</title>
        <authorList>
            <consortium name="DOE Joint Genome Institute"/>
            <person name="Toome M."/>
            <person name="Kuo A."/>
            <person name="Henrissat B."/>
            <person name="Lipzen A."/>
            <person name="Tritt A."/>
            <person name="Yoshinaga Y."/>
            <person name="Zane M."/>
            <person name="Barry K."/>
            <person name="Grigoriev I.V."/>
            <person name="Spatafora J.W."/>
            <person name="Aimea M.C."/>
        </authorList>
    </citation>
    <scope>NUCLEOTIDE SEQUENCE [LARGE SCALE GENOMIC DNA]</scope>
    <source>
        <strain evidence="11 12">UBC 951</strain>
    </source>
</reference>
<dbReference type="InterPro" id="IPR032423">
    <property type="entry name" value="AAA_assoc_2"/>
</dbReference>
<keyword evidence="6" id="KW-0067">ATP-binding</keyword>
<dbReference type="EMBL" id="JMSN01000013">
    <property type="protein sequence ID" value="KDN52168.1"/>
    <property type="molecule type" value="Genomic_DNA"/>
</dbReference>
<dbReference type="FunFam" id="1.20.272.10:FF:000001">
    <property type="entry name" value="Putative AAA family ATPase"/>
    <property type="match status" value="1"/>
</dbReference>
<dbReference type="Gene3D" id="1.10.3710.10">
    <property type="entry name" value="DNA polymerase III clamp loader subunits, C-terminal domain"/>
    <property type="match status" value="1"/>
</dbReference>
<keyword evidence="11" id="KW-0378">Hydrolase</keyword>
<dbReference type="Pfam" id="PF05496">
    <property type="entry name" value="RuvB_N"/>
    <property type="match status" value="1"/>
</dbReference>
<dbReference type="GO" id="GO:0017116">
    <property type="term" value="F:single-stranded DNA helicase activity"/>
    <property type="evidence" value="ECO:0007669"/>
    <property type="project" value="TreeGrafter"/>
</dbReference>
<dbReference type="HOGENOM" id="CLU_017985_0_1_1"/>
<dbReference type="PANTHER" id="PTHR13779">
    <property type="entry name" value="WERNER HELICASE-INTERACTING PROTEIN 1 FAMILY MEMBER"/>
    <property type="match status" value="1"/>
</dbReference>
<gene>
    <name evidence="11" type="ORF">K437DRAFT_244132</name>
</gene>
<dbReference type="SMART" id="SM00382">
    <property type="entry name" value="AAA"/>
    <property type="match status" value="1"/>
</dbReference>
<evidence type="ECO:0000256" key="6">
    <source>
        <dbReference type="ARBA" id="ARBA00022840"/>
    </source>
</evidence>
<feature type="region of interest" description="Disordered" evidence="9">
    <location>
        <begin position="632"/>
        <end position="658"/>
    </location>
</feature>
<evidence type="ECO:0000313" key="12">
    <source>
        <dbReference type="Proteomes" id="UP000027361"/>
    </source>
</evidence>
<keyword evidence="3 8" id="KW-0227">DNA damage</keyword>
<dbReference type="InterPro" id="IPR003593">
    <property type="entry name" value="AAA+_ATPase"/>
</dbReference>
<evidence type="ECO:0000256" key="2">
    <source>
        <dbReference type="ARBA" id="ARBA00022741"/>
    </source>
</evidence>
<keyword evidence="1" id="KW-0479">Metal-binding</keyword>
<dbReference type="RefSeq" id="XP_013245015.1">
    <property type="nucleotide sequence ID" value="XM_013389561.1"/>
</dbReference>
<dbReference type="GO" id="GO:0008047">
    <property type="term" value="F:enzyme activator activity"/>
    <property type="evidence" value="ECO:0007669"/>
    <property type="project" value="TreeGrafter"/>
</dbReference>
<dbReference type="Pfam" id="PF12002">
    <property type="entry name" value="MgsA_C"/>
    <property type="match status" value="1"/>
</dbReference>
<dbReference type="Gene3D" id="3.40.50.300">
    <property type="entry name" value="P-loop containing nucleotide triphosphate hydrolases"/>
    <property type="match status" value="1"/>
</dbReference>
<dbReference type="FunCoup" id="A0A066WI08">
    <property type="interactions" value="551"/>
</dbReference>
<dbReference type="STRING" id="1037660.A0A066WI08"/>
<name>A0A066WI08_TILAU</name>
<evidence type="ECO:0000256" key="5">
    <source>
        <dbReference type="ARBA" id="ARBA00022833"/>
    </source>
</evidence>
<proteinExistence type="predicted"/>
<evidence type="ECO:0000313" key="11">
    <source>
        <dbReference type="EMBL" id="KDN52168.1"/>
    </source>
</evidence>
<dbReference type="PROSITE" id="PS51908">
    <property type="entry name" value="ZF_UBZ4"/>
    <property type="match status" value="1"/>
</dbReference>
<dbReference type="GO" id="GO:0005524">
    <property type="term" value="F:ATP binding"/>
    <property type="evidence" value="ECO:0007669"/>
    <property type="project" value="UniProtKB-KW"/>
</dbReference>
<evidence type="ECO:0000256" key="4">
    <source>
        <dbReference type="ARBA" id="ARBA00022771"/>
    </source>
</evidence>
<dbReference type="GO" id="GO:0000731">
    <property type="term" value="P:DNA synthesis involved in DNA repair"/>
    <property type="evidence" value="ECO:0007669"/>
    <property type="project" value="TreeGrafter"/>
</dbReference>
<keyword evidence="4 8" id="KW-0863">Zinc-finger</keyword>
<dbReference type="GO" id="GO:0008270">
    <property type="term" value="F:zinc ion binding"/>
    <property type="evidence" value="ECO:0007669"/>
    <property type="project" value="UniProtKB-KW"/>
</dbReference>
<keyword evidence="2" id="KW-0547">Nucleotide-binding</keyword>
<keyword evidence="5" id="KW-0862">Zinc</keyword>
<feature type="domain" description="UBZ4-type" evidence="10">
    <location>
        <begin position="11"/>
        <end position="38"/>
    </location>
</feature>
<keyword evidence="7 8" id="KW-0234">DNA repair</keyword>
<dbReference type="Gene3D" id="1.10.8.60">
    <property type="match status" value="1"/>
</dbReference>
<dbReference type="PANTHER" id="PTHR13779:SF7">
    <property type="entry name" value="ATPASE WRNIP1"/>
    <property type="match status" value="1"/>
</dbReference>
<sequence>MSRTTGESPSTVTCPSCGKEVLLDALNGHLDLCLETIDGSKPDPSPPSVNRSSQDANGTCRIPGIFGGRGNRAPTAAQPSAQSSSKRGHDGEADAPNRGTKRPTFRSVDVNSSIEPLQPGASTSKVGPPPLNQPKLAVNSSKQRMIDAQPLAERMRPTHLDEFTGQMEAVTALKGLMRQRRLPSMIFWSPPGTGKTTLARVLANEMSAMGLPYRFVEVSATTTHTNDIKKIFDESVNRLQLSGQRTILFVDEFQRINRGLQDIFLPAVESGRITLISATTENPSFRIVGALLSRMRVLVLKKLSGEDLFKILVRARDKAFHLGIALGAVSANAVAPSDPVSTTRKTRPRDEVLRYIAANADGDARSALNSLELAMAVTQDSDEEEDPQATIQRLKGAVRSALQYDRSGDNHYDTISALHKSIRGSDANAAMYWLARMVEAGDDPLYIARRLLVAASEDCCGNPQALQMATATYMAVQVVGLPEASENLAQLVLYLAESPKDTRAYRAWQRASQAVKDEASYPVPLHIRNAPTKLMKDLDYGKEYRYEPRYLHPIVQSFLPPELQSRRFVSPEPGATLLQGEGKGRGNAAVMPSAPIVLRARDGTGPAACQRIFEAGSRVVDLDLLEEWEREKNDGHPWEGRKQLIGQIALPTQRDGDS</sequence>
<dbReference type="AlphaFoldDB" id="A0A066WI08"/>
<feature type="region of interest" description="Disordered" evidence="9">
    <location>
        <begin position="35"/>
        <end position="141"/>
    </location>
</feature>
<evidence type="ECO:0000259" key="10">
    <source>
        <dbReference type="PROSITE" id="PS51908"/>
    </source>
</evidence>
<evidence type="ECO:0000256" key="9">
    <source>
        <dbReference type="SAM" id="MobiDB-lite"/>
    </source>
</evidence>
<dbReference type="InterPro" id="IPR051314">
    <property type="entry name" value="AAA_ATPase_RarA/MGS1/WRNIP1"/>
</dbReference>
<dbReference type="InterPro" id="IPR008824">
    <property type="entry name" value="RuvB-like_N"/>
</dbReference>
<dbReference type="Gene3D" id="3.30.160.60">
    <property type="entry name" value="Classic Zinc Finger"/>
    <property type="match status" value="1"/>
</dbReference>
<dbReference type="GO" id="GO:0006310">
    <property type="term" value="P:DNA recombination"/>
    <property type="evidence" value="ECO:0007669"/>
    <property type="project" value="InterPro"/>
</dbReference>
<evidence type="ECO:0000256" key="7">
    <source>
        <dbReference type="ARBA" id="ARBA00023204"/>
    </source>
</evidence>
<evidence type="ECO:0000256" key="3">
    <source>
        <dbReference type="ARBA" id="ARBA00022763"/>
    </source>
</evidence>
<dbReference type="GO" id="GO:0009378">
    <property type="term" value="F:four-way junction helicase activity"/>
    <property type="evidence" value="ECO:0007669"/>
    <property type="project" value="InterPro"/>
</dbReference>
<evidence type="ECO:0000256" key="8">
    <source>
        <dbReference type="PROSITE-ProRule" id="PRU01256"/>
    </source>
</evidence>
<dbReference type="GO" id="GO:0005634">
    <property type="term" value="C:nucleus"/>
    <property type="evidence" value="ECO:0007669"/>
    <property type="project" value="TreeGrafter"/>
</dbReference>
<dbReference type="InterPro" id="IPR027417">
    <property type="entry name" value="P-loop_NTPase"/>
</dbReference>
<dbReference type="InParanoid" id="A0A066WI08"/>
<feature type="compositionally biased region" description="Polar residues" evidence="9">
    <location>
        <begin position="109"/>
        <end position="125"/>
    </location>
</feature>
<dbReference type="SUPFAM" id="SSF52540">
    <property type="entry name" value="P-loop containing nucleoside triphosphate hydrolases"/>
    <property type="match status" value="1"/>
</dbReference>
<dbReference type="InterPro" id="IPR021886">
    <property type="entry name" value="MgsA_C"/>
</dbReference>
<dbReference type="GO" id="GO:0006271">
    <property type="term" value="P:DNA strand elongation involved in DNA replication"/>
    <property type="evidence" value="ECO:0007669"/>
    <property type="project" value="UniProtKB-ARBA"/>
</dbReference>
<dbReference type="Pfam" id="PF16193">
    <property type="entry name" value="AAA_assoc_2"/>
    <property type="match status" value="1"/>
</dbReference>
<dbReference type="SMART" id="SM00734">
    <property type="entry name" value="ZnF_Rad18"/>
    <property type="match status" value="1"/>
</dbReference>
<dbReference type="InterPro" id="IPR008921">
    <property type="entry name" value="DNA_pol3_clamp-load_cplx_C"/>
</dbReference>
<accession>A0A066WI08</accession>
<dbReference type="CDD" id="cd18139">
    <property type="entry name" value="HLD_clamp_RarA"/>
    <property type="match status" value="1"/>
</dbReference>
<dbReference type="GO" id="GO:0016787">
    <property type="term" value="F:hydrolase activity"/>
    <property type="evidence" value="ECO:0007669"/>
    <property type="project" value="UniProtKB-KW"/>
</dbReference>
<evidence type="ECO:0000256" key="1">
    <source>
        <dbReference type="ARBA" id="ARBA00022723"/>
    </source>
</evidence>
<organism evidence="11 12">
    <name type="scientific">Tilletiaria anomala (strain ATCC 24038 / CBS 436.72 / UBC 951)</name>
    <dbReference type="NCBI Taxonomy" id="1037660"/>
    <lineage>
        <taxon>Eukaryota</taxon>
        <taxon>Fungi</taxon>
        <taxon>Dikarya</taxon>
        <taxon>Basidiomycota</taxon>
        <taxon>Ustilaginomycotina</taxon>
        <taxon>Exobasidiomycetes</taxon>
        <taxon>Georgefischeriales</taxon>
        <taxon>Tilletiariaceae</taxon>
        <taxon>Tilletiaria</taxon>
    </lineage>
</organism>